<dbReference type="STRING" id="645990.SAMN00120144_1206"/>
<dbReference type="Proteomes" id="UP000192266">
    <property type="component" value="Unassembled WGS sequence"/>
</dbReference>
<proteinExistence type="predicted"/>
<sequence>MLAVAMQIGSWRFVLVFLLITASAATAIAQRRQPANFLIPTTPLPPNDLTVRREGADNGTGGRYQLPDSTWHEALVYEIKRDRVHLGTVGTGVSRAYSPEQIIRFTADSEIYSALPQGFARELFNAGGYTLFDFQKSNNPSAFLGWTTQQLLLRVHTELPRRLPTGRRKFNKAMLAVVGDNPELARQLRSNKFRAWPDAADILTTYVLTQNGLSK</sequence>
<evidence type="ECO:0000313" key="1">
    <source>
        <dbReference type="EMBL" id="SMB88294.1"/>
    </source>
</evidence>
<organism evidence="1 2">
    <name type="scientific">Hymenobacter roseosalivarius DSM 11622</name>
    <dbReference type="NCBI Taxonomy" id="645990"/>
    <lineage>
        <taxon>Bacteria</taxon>
        <taxon>Pseudomonadati</taxon>
        <taxon>Bacteroidota</taxon>
        <taxon>Cytophagia</taxon>
        <taxon>Cytophagales</taxon>
        <taxon>Hymenobacteraceae</taxon>
        <taxon>Hymenobacter</taxon>
    </lineage>
</organism>
<reference evidence="1 2" key="1">
    <citation type="submission" date="2017-04" db="EMBL/GenBank/DDBJ databases">
        <authorList>
            <person name="Afonso C.L."/>
            <person name="Miller P.J."/>
            <person name="Scott M.A."/>
            <person name="Spackman E."/>
            <person name="Goraichik I."/>
            <person name="Dimitrov K.M."/>
            <person name="Suarez D.L."/>
            <person name="Swayne D.E."/>
        </authorList>
    </citation>
    <scope>NUCLEOTIDE SEQUENCE [LARGE SCALE GENOMIC DNA]</scope>
    <source>
        <strain evidence="1 2">DSM 11622</strain>
    </source>
</reference>
<keyword evidence="2" id="KW-1185">Reference proteome</keyword>
<accession>A0A1W1V5N4</accession>
<protein>
    <submittedName>
        <fullName evidence="1">Uncharacterized protein</fullName>
    </submittedName>
</protein>
<evidence type="ECO:0000313" key="2">
    <source>
        <dbReference type="Proteomes" id="UP000192266"/>
    </source>
</evidence>
<gene>
    <name evidence="1" type="ORF">SAMN00120144_1206</name>
</gene>
<name>A0A1W1V5N4_9BACT</name>
<dbReference type="EMBL" id="FWWW01000049">
    <property type="protein sequence ID" value="SMB88294.1"/>
    <property type="molecule type" value="Genomic_DNA"/>
</dbReference>
<dbReference type="AlphaFoldDB" id="A0A1W1V5N4"/>